<dbReference type="PANTHER" id="PTHR39639:SF1">
    <property type="entry name" value="DUF262 DOMAIN-CONTAINING PROTEIN"/>
    <property type="match status" value="1"/>
</dbReference>
<sequence>MVVEDCAGVKGAAVVQETDSNEQAEGVELTAEELDELNSAEPQAEPVSYTGTDFDVEGIVRRLNRQDIVIPTFGHGDPSLETAGFQRGFVWRRPQMDRFIESLLLGYPIPGIMLVQQADKRYLVLDGQQRLRSMAAFYAGVHQGREFALDNVADSFKGLTYNTLPPELRRQLDNTFIQATIVKTDGSNESLESIYQVFERLNSGGTQLTPHEIRIALYPGVFVDFLEELNKTPAWRQLYGPRSPRLRDQELILRIVALYTNANGYYRPLKKFLNDFLGNHRKLQGLPVDEIRKNFTDASEALLGGPGKNALRFQSNRVNVAFAEALLVGLMRRIQVKENVSRPSVTRAANRLVKDDAMAAVISGSTGTEESVRTRLELATRAFSRA</sequence>
<dbReference type="Proteomes" id="UP001501752">
    <property type="component" value="Unassembled WGS sequence"/>
</dbReference>
<proteinExistence type="predicted"/>
<organism evidence="2 3">
    <name type="scientific">Kitasatospora terrestris</name>
    <dbReference type="NCBI Taxonomy" id="258051"/>
    <lineage>
        <taxon>Bacteria</taxon>
        <taxon>Bacillati</taxon>
        <taxon>Actinomycetota</taxon>
        <taxon>Actinomycetes</taxon>
        <taxon>Kitasatosporales</taxon>
        <taxon>Streptomycetaceae</taxon>
        <taxon>Kitasatospora</taxon>
    </lineage>
</organism>
<accession>A0ABP9DSC1</accession>
<reference evidence="3" key="1">
    <citation type="journal article" date="2019" name="Int. J. Syst. Evol. Microbiol.">
        <title>The Global Catalogue of Microorganisms (GCM) 10K type strain sequencing project: providing services to taxonomists for standard genome sequencing and annotation.</title>
        <authorList>
            <consortium name="The Broad Institute Genomics Platform"/>
            <consortium name="The Broad Institute Genome Sequencing Center for Infectious Disease"/>
            <person name="Wu L."/>
            <person name="Ma J."/>
        </authorList>
    </citation>
    <scope>NUCLEOTIDE SEQUENCE [LARGE SCALE GENOMIC DNA]</scope>
    <source>
        <strain evidence="3">JCM 13006</strain>
    </source>
</reference>
<keyword evidence="3" id="KW-1185">Reference proteome</keyword>
<evidence type="ECO:0000313" key="2">
    <source>
        <dbReference type="EMBL" id="GAA4856596.1"/>
    </source>
</evidence>
<evidence type="ECO:0000313" key="3">
    <source>
        <dbReference type="Proteomes" id="UP001501752"/>
    </source>
</evidence>
<dbReference type="PANTHER" id="PTHR39639">
    <property type="entry name" value="CHROMOSOME 16, WHOLE GENOME SHOTGUN SEQUENCE"/>
    <property type="match status" value="1"/>
</dbReference>
<dbReference type="Pfam" id="PF03235">
    <property type="entry name" value="GmrSD_N"/>
    <property type="match status" value="1"/>
</dbReference>
<name>A0ABP9DSC1_9ACTN</name>
<comment type="caution">
    <text evidence="2">The sequence shown here is derived from an EMBL/GenBank/DDBJ whole genome shotgun (WGS) entry which is preliminary data.</text>
</comment>
<dbReference type="EMBL" id="BAABIS010000001">
    <property type="protein sequence ID" value="GAA4856596.1"/>
    <property type="molecule type" value="Genomic_DNA"/>
</dbReference>
<evidence type="ECO:0000259" key="1">
    <source>
        <dbReference type="Pfam" id="PF03235"/>
    </source>
</evidence>
<protein>
    <submittedName>
        <fullName evidence="2">DUF262 domain-containing protein</fullName>
    </submittedName>
</protein>
<gene>
    <name evidence="2" type="ORF">GCM10023235_37720</name>
</gene>
<dbReference type="InterPro" id="IPR004919">
    <property type="entry name" value="GmrSD_N"/>
</dbReference>
<feature type="domain" description="GmrSD restriction endonucleases N-terminal" evidence="1">
    <location>
        <begin position="84"/>
        <end position="218"/>
    </location>
</feature>
<dbReference type="RefSeq" id="WP_345698012.1">
    <property type="nucleotide sequence ID" value="NZ_BAABIS010000001.1"/>
</dbReference>